<organism evidence="2 3">
    <name type="scientific">Candidatus Giovannonibacteria bacterium RIFCSPHIGHO2_02_FULL_45_40</name>
    <dbReference type="NCBI Taxonomy" id="1798337"/>
    <lineage>
        <taxon>Bacteria</taxon>
        <taxon>Candidatus Giovannoniibacteriota</taxon>
    </lineage>
</organism>
<name>A0A1F5WAL3_9BACT</name>
<comment type="caution">
    <text evidence="2">The sequence shown here is derived from an EMBL/GenBank/DDBJ whole genome shotgun (WGS) entry which is preliminary data.</text>
</comment>
<evidence type="ECO:0000313" key="2">
    <source>
        <dbReference type="EMBL" id="OGF72590.1"/>
    </source>
</evidence>
<evidence type="ECO:0000256" key="1">
    <source>
        <dbReference type="SAM" id="MobiDB-lite"/>
    </source>
</evidence>
<gene>
    <name evidence="2" type="ORF">A3C05_03430</name>
</gene>
<proteinExistence type="predicted"/>
<feature type="compositionally biased region" description="Basic and acidic residues" evidence="1">
    <location>
        <begin position="65"/>
        <end position="74"/>
    </location>
</feature>
<dbReference type="EMBL" id="MFHP01000019">
    <property type="protein sequence ID" value="OGF72590.1"/>
    <property type="molecule type" value="Genomic_DNA"/>
</dbReference>
<dbReference type="AlphaFoldDB" id="A0A1F5WAL3"/>
<evidence type="ECO:0000313" key="3">
    <source>
        <dbReference type="Proteomes" id="UP000178743"/>
    </source>
</evidence>
<sequence length="84" mass="10184">MKTNYPQVRIDRETHDFLRKECVELDMPSITEFIKFLLTLYKENRELFHYLTKGLIGKPKQNLFDSRHPTEKQKSHYQLKTVVE</sequence>
<dbReference type="Proteomes" id="UP000178743">
    <property type="component" value="Unassembled WGS sequence"/>
</dbReference>
<feature type="region of interest" description="Disordered" evidence="1">
    <location>
        <begin position="62"/>
        <end position="84"/>
    </location>
</feature>
<protein>
    <submittedName>
        <fullName evidence="2">Uncharacterized protein</fullName>
    </submittedName>
</protein>
<accession>A0A1F5WAL3</accession>
<reference evidence="2 3" key="1">
    <citation type="journal article" date="2016" name="Nat. Commun.">
        <title>Thousands of microbial genomes shed light on interconnected biogeochemical processes in an aquifer system.</title>
        <authorList>
            <person name="Anantharaman K."/>
            <person name="Brown C.T."/>
            <person name="Hug L.A."/>
            <person name="Sharon I."/>
            <person name="Castelle C.J."/>
            <person name="Probst A.J."/>
            <person name="Thomas B.C."/>
            <person name="Singh A."/>
            <person name="Wilkins M.J."/>
            <person name="Karaoz U."/>
            <person name="Brodie E.L."/>
            <person name="Williams K.H."/>
            <person name="Hubbard S.S."/>
            <person name="Banfield J.F."/>
        </authorList>
    </citation>
    <scope>NUCLEOTIDE SEQUENCE [LARGE SCALE GENOMIC DNA]</scope>
</reference>